<organism evidence="3 4">
    <name type="scientific">Senna tora</name>
    <dbReference type="NCBI Taxonomy" id="362788"/>
    <lineage>
        <taxon>Eukaryota</taxon>
        <taxon>Viridiplantae</taxon>
        <taxon>Streptophyta</taxon>
        <taxon>Embryophyta</taxon>
        <taxon>Tracheophyta</taxon>
        <taxon>Spermatophyta</taxon>
        <taxon>Magnoliopsida</taxon>
        <taxon>eudicotyledons</taxon>
        <taxon>Gunneridae</taxon>
        <taxon>Pentapetalae</taxon>
        <taxon>rosids</taxon>
        <taxon>fabids</taxon>
        <taxon>Fabales</taxon>
        <taxon>Fabaceae</taxon>
        <taxon>Caesalpinioideae</taxon>
        <taxon>Cassia clade</taxon>
        <taxon>Senna</taxon>
    </lineage>
</organism>
<dbReference type="PANTHER" id="PTHR46033:SF8">
    <property type="entry name" value="PROTEIN MAINTENANCE OF MERISTEMS-LIKE"/>
    <property type="match status" value="1"/>
</dbReference>
<name>A0A834X0H1_9FABA</name>
<dbReference type="AlphaFoldDB" id="A0A834X0H1"/>
<evidence type="ECO:0000313" key="4">
    <source>
        <dbReference type="Proteomes" id="UP000634136"/>
    </source>
</evidence>
<dbReference type="EMBL" id="JAAIUW010000004">
    <property type="protein sequence ID" value="KAF7835243.1"/>
    <property type="molecule type" value="Genomic_DNA"/>
</dbReference>
<dbReference type="PANTHER" id="PTHR46033">
    <property type="entry name" value="PROTEIN MAIN-LIKE 2"/>
    <property type="match status" value="1"/>
</dbReference>
<evidence type="ECO:0000256" key="1">
    <source>
        <dbReference type="SAM" id="MobiDB-lite"/>
    </source>
</evidence>
<feature type="compositionally biased region" description="Low complexity" evidence="1">
    <location>
        <begin position="297"/>
        <end position="321"/>
    </location>
</feature>
<proteinExistence type="predicted"/>
<protein>
    <submittedName>
        <fullName evidence="3">Serine/threonine-protein phosphatase 7 long form-like protein</fullName>
    </submittedName>
</protein>
<dbReference type="InterPro" id="IPR019557">
    <property type="entry name" value="AminoTfrase-like_pln_mobile"/>
</dbReference>
<dbReference type="InterPro" id="IPR044824">
    <property type="entry name" value="MAIN-like"/>
</dbReference>
<accession>A0A834X0H1</accession>
<feature type="region of interest" description="Disordered" evidence="1">
    <location>
        <begin position="291"/>
        <end position="321"/>
    </location>
</feature>
<keyword evidence="4" id="KW-1185">Reference proteome</keyword>
<feature type="region of interest" description="Disordered" evidence="1">
    <location>
        <begin position="349"/>
        <end position="400"/>
    </location>
</feature>
<dbReference type="OrthoDB" id="1435547at2759"/>
<feature type="compositionally biased region" description="Low complexity" evidence="1">
    <location>
        <begin position="389"/>
        <end position="400"/>
    </location>
</feature>
<dbReference type="Proteomes" id="UP000634136">
    <property type="component" value="Unassembled WGS sequence"/>
</dbReference>
<sequence length="528" mass="58931">MWAWDHFPWLALNPLPYHDPHEDEYVVPPPLGIRWSRLHRSVRHPLTIQRQIQMCFDQMIEDDIVWRPFQTLEISQHYNQNPVIWRAQLPLICFHILEWHHLERVMRQFGFDKSIPKALVDLGTAYTIKLFGKTMVNWSQRQHDYAALFADWPSRVCTGIGPSRPLWRHSEYMQWYNCHTRRWIDPTSATSRDATNVIEYIRQIARPINDQLGGIIDKKCNEALHAIGEITETLTFNQQRAPEGPTFGNPPMPPGGTRRGTRGFHVARDPIMPVVDFDMGAMPSQPHIPVSPPHVDSGGTVMVASSSSSSTVSGSVSSSSATPRAFSFFGGSNQLASVKLDRSNYLIQPRGQDSKAQCLAPTDNSSTANSEQEASSESRGSVQMNLNPSARGESSASRESLVNQDLGLGRLESISPNNTASIDATHDAIHLPAQVEMPQAQPETIPSRHHIVTRARDGITKPKYPFIGLLKCEDPFDKASQSSEPSNRFNMLTCAPVTTPMVTGRPFSAQGGEVMADPSVYRRAIGSL</sequence>
<dbReference type="GO" id="GO:0010073">
    <property type="term" value="P:meristem maintenance"/>
    <property type="evidence" value="ECO:0007669"/>
    <property type="project" value="InterPro"/>
</dbReference>
<comment type="caution">
    <text evidence="3">The sequence shown here is derived from an EMBL/GenBank/DDBJ whole genome shotgun (WGS) entry which is preliminary data.</text>
</comment>
<feature type="compositionally biased region" description="Polar residues" evidence="1">
    <location>
        <begin position="362"/>
        <end position="388"/>
    </location>
</feature>
<dbReference type="Pfam" id="PF10536">
    <property type="entry name" value="PMD"/>
    <property type="match status" value="1"/>
</dbReference>
<reference evidence="3" key="1">
    <citation type="submission" date="2020-09" db="EMBL/GenBank/DDBJ databases">
        <title>Genome-Enabled Discovery of Anthraquinone Biosynthesis in Senna tora.</title>
        <authorList>
            <person name="Kang S.-H."/>
            <person name="Pandey R.P."/>
            <person name="Lee C.-M."/>
            <person name="Sim J.-S."/>
            <person name="Jeong J.-T."/>
            <person name="Choi B.-S."/>
            <person name="Jung M."/>
            <person name="Ginzburg D."/>
            <person name="Zhao K."/>
            <person name="Won S.Y."/>
            <person name="Oh T.-J."/>
            <person name="Yu Y."/>
            <person name="Kim N.-H."/>
            <person name="Lee O.R."/>
            <person name="Lee T.-H."/>
            <person name="Bashyal P."/>
            <person name="Kim T.-S."/>
            <person name="Lee W.-H."/>
            <person name="Kawkins C."/>
            <person name="Kim C.-K."/>
            <person name="Kim J.S."/>
            <person name="Ahn B.O."/>
            <person name="Rhee S.Y."/>
            <person name="Sohng J.K."/>
        </authorList>
    </citation>
    <scope>NUCLEOTIDE SEQUENCE</scope>
    <source>
        <tissue evidence="3">Leaf</tissue>
    </source>
</reference>
<evidence type="ECO:0000313" key="3">
    <source>
        <dbReference type="EMBL" id="KAF7835243.1"/>
    </source>
</evidence>
<gene>
    <name evidence="3" type="ORF">G2W53_010102</name>
</gene>
<feature type="domain" description="Aminotransferase-like plant mobile" evidence="2">
    <location>
        <begin position="1"/>
        <end position="177"/>
    </location>
</feature>
<evidence type="ECO:0000259" key="2">
    <source>
        <dbReference type="Pfam" id="PF10536"/>
    </source>
</evidence>